<organism evidence="2 3">
    <name type="scientific">Digitaria exilis</name>
    <dbReference type="NCBI Taxonomy" id="1010633"/>
    <lineage>
        <taxon>Eukaryota</taxon>
        <taxon>Viridiplantae</taxon>
        <taxon>Streptophyta</taxon>
        <taxon>Embryophyta</taxon>
        <taxon>Tracheophyta</taxon>
        <taxon>Spermatophyta</taxon>
        <taxon>Magnoliopsida</taxon>
        <taxon>Liliopsida</taxon>
        <taxon>Poales</taxon>
        <taxon>Poaceae</taxon>
        <taxon>PACMAD clade</taxon>
        <taxon>Panicoideae</taxon>
        <taxon>Panicodae</taxon>
        <taxon>Paniceae</taxon>
        <taxon>Anthephorinae</taxon>
        <taxon>Digitaria</taxon>
    </lineage>
</organism>
<feature type="region of interest" description="Disordered" evidence="1">
    <location>
        <begin position="529"/>
        <end position="577"/>
    </location>
</feature>
<feature type="region of interest" description="Disordered" evidence="1">
    <location>
        <begin position="592"/>
        <end position="637"/>
    </location>
</feature>
<evidence type="ECO:0000313" key="3">
    <source>
        <dbReference type="Proteomes" id="UP000636709"/>
    </source>
</evidence>
<dbReference type="AlphaFoldDB" id="A0A835EKU6"/>
<feature type="region of interest" description="Disordered" evidence="1">
    <location>
        <begin position="471"/>
        <end position="515"/>
    </location>
</feature>
<reference evidence="2" key="1">
    <citation type="submission" date="2020-07" db="EMBL/GenBank/DDBJ databases">
        <title>Genome sequence and genetic diversity analysis of an under-domesticated orphan crop, white fonio (Digitaria exilis).</title>
        <authorList>
            <person name="Bennetzen J.L."/>
            <person name="Chen S."/>
            <person name="Ma X."/>
            <person name="Wang X."/>
            <person name="Yssel A.E.J."/>
            <person name="Chaluvadi S.R."/>
            <person name="Johnson M."/>
            <person name="Gangashetty P."/>
            <person name="Hamidou F."/>
            <person name="Sanogo M.D."/>
            <person name="Zwaenepoel A."/>
            <person name="Wallace J."/>
            <person name="Van De Peer Y."/>
            <person name="Van Deynze A."/>
        </authorList>
    </citation>
    <scope>NUCLEOTIDE SEQUENCE</scope>
    <source>
        <tissue evidence="2">Leaves</tissue>
    </source>
</reference>
<accession>A0A835EKU6</accession>
<protein>
    <submittedName>
        <fullName evidence="2">Uncharacterized protein</fullName>
    </submittedName>
</protein>
<feature type="region of interest" description="Disordered" evidence="1">
    <location>
        <begin position="306"/>
        <end position="354"/>
    </location>
</feature>
<comment type="caution">
    <text evidence="2">The sequence shown here is derived from an EMBL/GenBank/DDBJ whole genome shotgun (WGS) entry which is preliminary data.</text>
</comment>
<feature type="region of interest" description="Disordered" evidence="1">
    <location>
        <begin position="82"/>
        <end position="104"/>
    </location>
</feature>
<gene>
    <name evidence="2" type="ORF">HU200_035815</name>
</gene>
<feature type="compositionally biased region" description="Basic residues" evidence="1">
    <location>
        <begin position="87"/>
        <end position="96"/>
    </location>
</feature>
<keyword evidence="3" id="KW-1185">Reference proteome</keyword>
<evidence type="ECO:0000313" key="2">
    <source>
        <dbReference type="EMBL" id="KAF8697627.1"/>
    </source>
</evidence>
<dbReference type="EMBL" id="JACEFO010001869">
    <property type="protein sequence ID" value="KAF8697627.1"/>
    <property type="molecule type" value="Genomic_DNA"/>
</dbReference>
<name>A0A835EKU6_9POAL</name>
<evidence type="ECO:0000256" key="1">
    <source>
        <dbReference type="SAM" id="MobiDB-lite"/>
    </source>
</evidence>
<feature type="region of interest" description="Disordered" evidence="1">
    <location>
        <begin position="169"/>
        <end position="201"/>
    </location>
</feature>
<dbReference type="Proteomes" id="UP000636709">
    <property type="component" value="Unassembled WGS sequence"/>
</dbReference>
<proteinExistence type="predicted"/>
<sequence>MVGFAVLACNSVLAIHKSRGDAASVAFVLAADAALVLSSTTDLPWRTDNDTTIPPSLTKLGFAPVHSSYLLGLRRLHARPSLSGRLARGRRGRRSTNAKAVRAGPDDASRLLTAMFGELGGPPGLFSPSGLYTHKPPSTLSPEEQPCAPNWVAPEPRLSLKKKFEALSKIQPKQGHKEESGSHEAPTGDMPSIEDPISDWPTSNLKDKHIKALEADGFLAAQEISRWRCAHEHEYPTEETEEIAGMKPVYLEYTTKESLKDWQKEWFYAWNHQPQLPSRSGNPPIRCANTSIILKRHLYLKNLTSPMPMRNNRCQKNPVPKQGATSKGGERSKRAASTEPMAPVPKKARTLPKPRARAIPEERAKISSHRKSSSSVGIAIGEIGTSMPQQGSSARQPLSDEEILHNIFNPVSAPFIRTTPVVEEPCPAAPSAPEQEAEEEFILREPEIPMRPSSIVEEISSTIREEPIVDHAAVEPEATVPEEPREVPETTLPEVQTATPSNPPASVEAPVEETIAEVQVDIEQLVTQAALEETEVERRDQNAAEPPSVMETSQSHDTTRHGPNGQQAQGGETQRLNALKQLAIDLAFTSPVLPGRLLPPNPNPPISQTQSPNLAAAMSRRDDSRMATLHGGARTPD</sequence>
<feature type="compositionally biased region" description="Polar residues" evidence="1">
    <location>
        <begin position="564"/>
        <end position="576"/>
    </location>
</feature>